<keyword evidence="2" id="KW-1185">Reference proteome</keyword>
<dbReference type="RefSeq" id="WP_135760895.1">
    <property type="nucleotide sequence ID" value="NZ_RQHW01000047.1"/>
</dbReference>
<dbReference type="AlphaFoldDB" id="A0A4R9M0H8"/>
<comment type="caution">
    <text evidence="1">The sequence shown here is derived from an EMBL/GenBank/DDBJ whole genome shotgun (WGS) entry which is preliminary data.</text>
</comment>
<proteinExistence type="predicted"/>
<gene>
    <name evidence="1" type="ORF">EHS15_12400</name>
</gene>
<dbReference type="NCBIfam" id="NF047607">
    <property type="entry name" value="LBF_2017_Nterm"/>
    <property type="match status" value="1"/>
</dbReference>
<dbReference type="EMBL" id="RQHW01000047">
    <property type="protein sequence ID" value="TGN18208.1"/>
    <property type="molecule type" value="Genomic_DNA"/>
</dbReference>
<dbReference type="OrthoDB" id="337504at2"/>
<evidence type="ECO:0000313" key="1">
    <source>
        <dbReference type="EMBL" id="TGN18208.1"/>
    </source>
</evidence>
<sequence>MKRIGILFLFFCLTSVIWSQPKKELRILIDASEDSNFELELWKEAPGEDDAVTKSVPEVIFIKGNRINVNPKDEFVFFRVRRIGKFGAKGFWTQVYSTTADTNSPLSVPNEYKVEKPVVVVKKEVPKIDPPVVNTDSFVLVPNNSGTVSRFLTREKLNVSAQTNTKIAGTKYRINGGNWQTTPDGQALAFQEEGEYDLEYYSTDLLGNKEPIRSIQFIKDTKAPRTNVQWNDPNQGNLDVPKFISSATKISLQAVDSGSGSGDSFYSFFCQGISNPSFKKYDSPISVGDGFSECKNNYRLLIYSVDKVGNREEVQDFEIKFGSTEK</sequence>
<dbReference type="Proteomes" id="UP000298058">
    <property type="component" value="Unassembled WGS sequence"/>
</dbReference>
<name>A0A4R9M0H8_9LEPT</name>
<dbReference type="InterPro" id="IPR058183">
    <property type="entry name" value="LBF_2017-like_N"/>
</dbReference>
<organism evidence="1 2">
    <name type="scientific">Leptospira idonii</name>
    <dbReference type="NCBI Taxonomy" id="1193500"/>
    <lineage>
        <taxon>Bacteria</taxon>
        <taxon>Pseudomonadati</taxon>
        <taxon>Spirochaetota</taxon>
        <taxon>Spirochaetia</taxon>
        <taxon>Leptospirales</taxon>
        <taxon>Leptospiraceae</taxon>
        <taxon>Leptospira</taxon>
    </lineage>
</organism>
<evidence type="ECO:0000313" key="2">
    <source>
        <dbReference type="Proteomes" id="UP000298058"/>
    </source>
</evidence>
<protein>
    <submittedName>
        <fullName evidence="1">Uncharacterized protein</fullName>
    </submittedName>
</protein>
<accession>A0A4R9M0H8</accession>
<reference evidence="1" key="1">
    <citation type="journal article" date="2019" name="PLoS Negl. Trop. Dis.">
        <title>Revisiting the worldwide diversity of Leptospira species in the environment.</title>
        <authorList>
            <person name="Vincent A.T."/>
            <person name="Schiettekatte O."/>
            <person name="Bourhy P."/>
            <person name="Veyrier F.J."/>
            <person name="Picardeau M."/>
        </authorList>
    </citation>
    <scope>NUCLEOTIDE SEQUENCE [LARGE SCALE GENOMIC DNA]</scope>
    <source>
        <strain evidence="1">201300427</strain>
    </source>
</reference>